<accession>A0A1H4F5J1</accession>
<reference evidence="1 2" key="1">
    <citation type="submission" date="2016-10" db="EMBL/GenBank/DDBJ databases">
        <authorList>
            <person name="de Groot N.N."/>
        </authorList>
    </citation>
    <scope>NUCLEOTIDE SEQUENCE [LARGE SCALE GENOMIC DNA]</scope>
    <source>
        <strain evidence="1 2">DSM 19033</strain>
    </source>
</reference>
<dbReference type="Proteomes" id="UP000198850">
    <property type="component" value="Unassembled WGS sequence"/>
</dbReference>
<keyword evidence="2" id="KW-1185">Reference proteome</keyword>
<protein>
    <submittedName>
        <fullName evidence="1">Uncharacterized protein</fullName>
    </submittedName>
</protein>
<name>A0A1H4F5J1_9SPHI</name>
<organism evidence="1 2">
    <name type="scientific">Pedobacter hartonius</name>
    <dbReference type="NCBI Taxonomy" id="425514"/>
    <lineage>
        <taxon>Bacteria</taxon>
        <taxon>Pseudomonadati</taxon>
        <taxon>Bacteroidota</taxon>
        <taxon>Sphingobacteriia</taxon>
        <taxon>Sphingobacteriales</taxon>
        <taxon>Sphingobacteriaceae</taxon>
        <taxon>Pedobacter</taxon>
    </lineage>
</organism>
<dbReference type="EMBL" id="FNRA01000007">
    <property type="protein sequence ID" value="SEA92471.1"/>
    <property type="molecule type" value="Genomic_DNA"/>
</dbReference>
<sequence>MKIKVTQKEESKLEVYDDSLFFIAHELMLCYERIMIPSYQLATGKYCNYQWEDGGERFYNKIVPAVDKALANSNDEHLIKLKTLLKLMDDLPTTYFGFDKNIGN</sequence>
<evidence type="ECO:0000313" key="1">
    <source>
        <dbReference type="EMBL" id="SEA92471.1"/>
    </source>
</evidence>
<gene>
    <name evidence="1" type="ORF">SAMN05443550_10718</name>
</gene>
<evidence type="ECO:0000313" key="2">
    <source>
        <dbReference type="Proteomes" id="UP000198850"/>
    </source>
</evidence>
<dbReference type="AlphaFoldDB" id="A0A1H4F5J1"/>
<dbReference type="STRING" id="425514.SAMN05443550_10718"/>
<proteinExistence type="predicted"/>